<dbReference type="PIRSF" id="PIRSF037919">
    <property type="entry name" value="HDAC_II_yeast"/>
    <property type="match status" value="1"/>
</dbReference>
<dbReference type="GO" id="GO:0031078">
    <property type="term" value="F:histone H3K14 deacetylase activity, hydrolytic mechanism"/>
    <property type="evidence" value="ECO:0007669"/>
    <property type="project" value="UniProtKB-UniRule"/>
</dbReference>
<keyword evidence="5 11" id="KW-0378">Hydrolase</keyword>
<evidence type="ECO:0000256" key="1">
    <source>
        <dbReference type="ARBA" id="ARBA00004123"/>
    </source>
</evidence>
<dbReference type="InterPro" id="IPR017321">
    <property type="entry name" value="Hist_deAcase_II_yeast"/>
</dbReference>
<dbReference type="PRINTS" id="PR01270">
    <property type="entry name" value="HDASUPER"/>
</dbReference>
<comment type="function">
    <text evidence="11">Responsible for the deacetylation of lysine residues on the N-terminal part of the core histones (H2A, H2B, H3 and H4). Histone deacetylation gives a tag for epigenetic repression and plays an important role in transcriptional regulation, cell cycle progression and developmental events.</text>
</comment>
<dbReference type="InterPro" id="IPR000286">
    <property type="entry name" value="HDACs"/>
</dbReference>
<proteinExistence type="inferred from homology"/>
<feature type="compositionally biased region" description="Polar residues" evidence="12">
    <location>
        <begin position="14"/>
        <end position="25"/>
    </location>
</feature>
<evidence type="ECO:0000256" key="7">
    <source>
        <dbReference type="ARBA" id="ARBA00023015"/>
    </source>
</evidence>
<dbReference type="EC" id="3.5.1.98" evidence="3 11"/>
<reference evidence="15" key="1">
    <citation type="submission" date="2021-07" db="EMBL/GenBank/DDBJ databases">
        <authorList>
            <person name="Branca A.L. A."/>
        </authorList>
    </citation>
    <scope>NUCLEOTIDE SEQUENCE</scope>
</reference>
<comment type="similarity">
    <text evidence="2 11">Belongs to the histone deacetylase family. HD type 2 subfamily.</text>
</comment>
<dbReference type="GO" id="GO:0000118">
    <property type="term" value="C:histone deacetylase complex"/>
    <property type="evidence" value="ECO:0007669"/>
    <property type="project" value="TreeGrafter"/>
</dbReference>
<dbReference type="InterPro" id="IPR019154">
    <property type="entry name" value="Arb2-like_domain"/>
</dbReference>
<keyword evidence="7 11" id="KW-0805">Transcription regulation</keyword>
<evidence type="ECO:0000256" key="12">
    <source>
        <dbReference type="SAM" id="MobiDB-lite"/>
    </source>
</evidence>
<keyword evidence="4 11" id="KW-0678">Repressor</keyword>
<evidence type="ECO:0000259" key="13">
    <source>
        <dbReference type="Pfam" id="PF00850"/>
    </source>
</evidence>
<feature type="domain" description="Arb2-like" evidence="14">
    <location>
        <begin position="502"/>
        <end position="756"/>
    </location>
</feature>
<dbReference type="InterPro" id="IPR037138">
    <property type="entry name" value="His_deacetylse_dom_sf"/>
</dbReference>
<dbReference type="Gene3D" id="3.40.800.20">
    <property type="entry name" value="Histone deacetylase domain"/>
    <property type="match status" value="1"/>
</dbReference>
<dbReference type="OrthoDB" id="424012at2759"/>
<dbReference type="Proteomes" id="UP001154252">
    <property type="component" value="Unassembled WGS sequence"/>
</dbReference>
<dbReference type="InterPro" id="IPR023696">
    <property type="entry name" value="Ureohydrolase_dom_sf"/>
</dbReference>
<evidence type="ECO:0000256" key="2">
    <source>
        <dbReference type="ARBA" id="ARBA00007738"/>
    </source>
</evidence>
<name>A0A9W4KC27_9EURO</name>
<dbReference type="InterPro" id="IPR023801">
    <property type="entry name" value="His_deacetylse_dom"/>
</dbReference>
<keyword evidence="16" id="KW-1185">Reference proteome</keyword>
<accession>A0A9W4KC27</accession>
<gene>
    <name evidence="15" type="ORF">PEGY_LOCUS6309</name>
</gene>
<dbReference type="FunFam" id="3.40.800.20:FF:000005">
    <property type="entry name" value="histone deacetylase 6"/>
    <property type="match status" value="1"/>
</dbReference>
<evidence type="ECO:0000256" key="9">
    <source>
        <dbReference type="ARBA" id="ARBA00023242"/>
    </source>
</evidence>
<evidence type="ECO:0000259" key="14">
    <source>
        <dbReference type="Pfam" id="PF09757"/>
    </source>
</evidence>
<evidence type="ECO:0000256" key="4">
    <source>
        <dbReference type="ARBA" id="ARBA00022491"/>
    </source>
</evidence>
<feature type="domain" description="Histone deacetylase" evidence="13">
    <location>
        <begin position="144"/>
        <end position="454"/>
    </location>
</feature>
<protein>
    <recommendedName>
        <fullName evidence="3 11">Histone deacetylase</fullName>
        <ecNumber evidence="3 11">3.5.1.98</ecNumber>
    </recommendedName>
</protein>
<sequence>MMGEDEDTVMGDSHSLSTLTANPSFTGDPLPTHLSNHPTPNLAPSISQAVPVSLSPGSERSQPRETSASTGMAPPERLTKTSDGDSSAAEQFLKRDSLVEPDSDWSDDEVMAKAGLPLASLATGLCYDHRMRYHCEVRPQSDVHPEDPRRIYYIYKELCRAGLVDDPESSRPLAPKTLQRIHARNATEEEVTLIHNDAHYAFVRSTTEMPNEVLIQLEKDRDSIYFNNLTFGSAILSTGGAIETCLAVAQRQVRNAIAVIRPPGHHAEDDAAMGFCLFNNVCVAARVCQNRLGDACRKIMILDWDVHHGNGIQKAFYDDPNVLYISIHVYQDGRFYPGGPAGDWDQCGSGAGVGKNVNIPWPDQGMGDGDYMFAFQEVVMPIAQEFDPDLVIVAAGFDAAAGDVLGGCFVSPACYAQMTHMLMSLANGKVAVCLEGGYNFKSISKSALAVTKTLMGEPPDRLLSSSPTDSAVAAVRRVRSIQSQYWSRLYPKTSAHPVYANRLHDVLRLYQSNQLYESCKLTPLHIYRTAISRSFDKQVLASPNYHQHVPLIVIFHDPPEIVGQAHPVTNKLEAHNVWMADSLTEYVKWTVRKGYAVIDVNIPKHVTREVAAGEYQGEDQNRPSATEELAGYLWDNYIDANQATEIFLLGVGNAFLGVSNLLTNRENLYKRVNGVVSFVSVNPVRAIASSTQTWLSKWYRENSLVFVSNSHGIWTNLDRRPSKRYGQLVHSPKTDLNEMLDEHKEEVYEWISERADRVEEDSDEDT</sequence>
<dbReference type="Pfam" id="PF09757">
    <property type="entry name" value="Arb2-like"/>
    <property type="match status" value="1"/>
</dbReference>
<evidence type="ECO:0000313" key="16">
    <source>
        <dbReference type="Proteomes" id="UP001154252"/>
    </source>
</evidence>
<dbReference type="GO" id="GO:0040029">
    <property type="term" value="P:epigenetic regulation of gene expression"/>
    <property type="evidence" value="ECO:0007669"/>
    <property type="project" value="TreeGrafter"/>
</dbReference>
<keyword evidence="6 11" id="KW-0156">Chromatin regulator</keyword>
<dbReference type="PANTHER" id="PTHR10625">
    <property type="entry name" value="HISTONE DEACETYLASE HDAC1-RELATED"/>
    <property type="match status" value="1"/>
</dbReference>
<evidence type="ECO:0000256" key="10">
    <source>
        <dbReference type="ARBA" id="ARBA00048287"/>
    </source>
</evidence>
<dbReference type="Pfam" id="PF00850">
    <property type="entry name" value="Hist_deacetyl"/>
    <property type="match status" value="1"/>
</dbReference>
<evidence type="ECO:0000256" key="6">
    <source>
        <dbReference type="ARBA" id="ARBA00022853"/>
    </source>
</evidence>
<dbReference type="SUPFAM" id="SSF52768">
    <property type="entry name" value="Arginase/deacetylase"/>
    <property type="match status" value="1"/>
</dbReference>
<evidence type="ECO:0000256" key="3">
    <source>
        <dbReference type="ARBA" id="ARBA00012111"/>
    </source>
</evidence>
<dbReference type="AlphaFoldDB" id="A0A9W4KC27"/>
<feature type="region of interest" description="Disordered" evidence="12">
    <location>
        <begin position="1"/>
        <end position="89"/>
    </location>
</feature>
<evidence type="ECO:0000313" key="15">
    <source>
        <dbReference type="EMBL" id="CAG8900665.1"/>
    </source>
</evidence>
<dbReference type="PANTHER" id="PTHR10625:SF5">
    <property type="entry name" value="HISTONE DEACETYLASE"/>
    <property type="match status" value="1"/>
</dbReference>
<organism evidence="15 16">
    <name type="scientific">Penicillium egyptiacum</name>
    <dbReference type="NCBI Taxonomy" id="1303716"/>
    <lineage>
        <taxon>Eukaryota</taxon>
        <taxon>Fungi</taxon>
        <taxon>Dikarya</taxon>
        <taxon>Ascomycota</taxon>
        <taxon>Pezizomycotina</taxon>
        <taxon>Eurotiomycetes</taxon>
        <taxon>Eurotiomycetidae</taxon>
        <taxon>Eurotiales</taxon>
        <taxon>Aspergillaceae</taxon>
        <taxon>Penicillium</taxon>
    </lineage>
</organism>
<comment type="subcellular location">
    <subcellularLocation>
        <location evidence="1 11">Nucleus</location>
    </subcellularLocation>
</comment>
<comment type="catalytic activity">
    <reaction evidence="10 11">
        <text>N(6)-acetyl-L-lysyl-[histone] + H2O = L-lysyl-[histone] + acetate</text>
        <dbReference type="Rhea" id="RHEA:58196"/>
        <dbReference type="Rhea" id="RHEA-COMP:9845"/>
        <dbReference type="Rhea" id="RHEA-COMP:11338"/>
        <dbReference type="ChEBI" id="CHEBI:15377"/>
        <dbReference type="ChEBI" id="CHEBI:29969"/>
        <dbReference type="ChEBI" id="CHEBI:30089"/>
        <dbReference type="ChEBI" id="CHEBI:61930"/>
        <dbReference type="EC" id="3.5.1.98"/>
    </reaction>
</comment>
<keyword evidence="8 11" id="KW-0804">Transcription</keyword>
<comment type="caution">
    <text evidence="15">The sequence shown here is derived from an EMBL/GenBank/DDBJ whole genome shotgun (WGS) entry which is preliminary data.</text>
</comment>
<keyword evidence="9 11" id="KW-0539">Nucleus</keyword>
<dbReference type="EMBL" id="CAJVRC010000866">
    <property type="protein sequence ID" value="CAG8900665.1"/>
    <property type="molecule type" value="Genomic_DNA"/>
</dbReference>
<evidence type="ECO:0000256" key="5">
    <source>
        <dbReference type="ARBA" id="ARBA00022801"/>
    </source>
</evidence>
<feature type="compositionally biased region" description="Polar residues" evidence="12">
    <location>
        <begin position="33"/>
        <end position="70"/>
    </location>
</feature>
<evidence type="ECO:0000256" key="11">
    <source>
        <dbReference type="PIRNR" id="PIRNR037919"/>
    </source>
</evidence>
<evidence type="ECO:0000256" key="8">
    <source>
        <dbReference type="ARBA" id="ARBA00023163"/>
    </source>
</evidence>